<dbReference type="Pfam" id="PF08501">
    <property type="entry name" value="Shikimate_dh_N"/>
    <property type="match status" value="1"/>
</dbReference>
<name>A0A395M2W4_9BACT</name>
<dbReference type="GO" id="GO:0004764">
    <property type="term" value="F:shikimate 3-dehydrogenase (NADP+) activity"/>
    <property type="evidence" value="ECO:0007669"/>
    <property type="project" value="UniProtKB-UniRule"/>
</dbReference>
<keyword evidence="6 8" id="KW-0057">Aromatic amino acid biosynthesis</keyword>
<dbReference type="CDD" id="cd01065">
    <property type="entry name" value="NAD_bind_Shikimate_DH"/>
    <property type="match status" value="1"/>
</dbReference>
<dbReference type="Gene3D" id="3.40.50.720">
    <property type="entry name" value="NAD(P)-binding Rossmann-like Domain"/>
    <property type="match status" value="1"/>
</dbReference>
<dbReference type="PANTHER" id="PTHR21089">
    <property type="entry name" value="SHIKIMATE DEHYDROGENASE"/>
    <property type="match status" value="1"/>
</dbReference>
<dbReference type="EMBL" id="PHFL01000010">
    <property type="protein sequence ID" value="RFM25042.1"/>
    <property type="molecule type" value="Genomic_DNA"/>
</dbReference>
<dbReference type="PANTHER" id="PTHR21089:SF1">
    <property type="entry name" value="BIFUNCTIONAL 3-DEHYDROQUINATE DEHYDRATASE_SHIKIMATE DEHYDROGENASE, CHLOROPLASTIC"/>
    <property type="match status" value="1"/>
</dbReference>
<dbReference type="NCBIfam" id="NF001319">
    <property type="entry name" value="PRK00258.3-3"/>
    <property type="match status" value="1"/>
</dbReference>
<dbReference type="SUPFAM" id="SSF53223">
    <property type="entry name" value="Aminoacid dehydrogenase-like, N-terminal domain"/>
    <property type="match status" value="1"/>
</dbReference>
<dbReference type="InterPro" id="IPR022893">
    <property type="entry name" value="Shikimate_DH_fam"/>
</dbReference>
<dbReference type="InterPro" id="IPR046346">
    <property type="entry name" value="Aminoacid_DH-like_N_sf"/>
</dbReference>
<feature type="binding site" evidence="8">
    <location>
        <position position="236"/>
    </location>
    <ligand>
        <name>shikimate</name>
        <dbReference type="ChEBI" id="CHEBI:36208"/>
    </ligand>
</feature>
<dbReference type="EC" id="1.1.1.25" evidence="2 8"/>
<dbReference type="GO" id="GO:0050661">
    <property type="term" value="F:NADP binding"/>
    <property type="evidence" value="ECO:0007669"/>
    <property type="project" value="InterPro"/>
</dbReference>
<dbReference type="GO" id="GO:0009073">
    <property type="term" value="P:aromatic amino acid family biosynthetic process"/>
    <property type="evidence" value="ECO:0007669"/>
    <property type="project" value="UniProtKB-KW"/>
</dbReference>
<reference evidence="11 12" key="1">
    <citation type="journal article" date="2011" name="ISME J.">
        <title>Community ecology of hot spring cyanobacterial mats: predominant populations and their functional potential.</title>
        <authorList>
            <person name="Klatt C.G."/>
            <person name="Wood J.M."/>
            <person name="Rusch D.B."/>
            <person name="Bateson M.M."/>
            <person name="Hamamura N."/>
            <person name="Heidelberg J.F."/>
            <person name="Grossman A.R."/>
            <person name="Bhaya D."/>
            <person name="Cohan F.M."/>
            <person name="Kuhl M."/>
            <person name="Bryant D.A."/>
            <person name="Ward D.M."/>
        </authorList>
    </citation>
    <scope>NUCLEOTIDE SEQUENCE [LARGE SCALE GENOMIC DNA]</scope>
    <source>
        <strain evidence="11">OS</strain>
    </source>
</reference>
<protein>
    <recommendedName>
        <fullName evidence="2 8">Shikimate dehydrogenase (NADP(+))</fullName>
        <shortName evidence="8">SDH</shortName>
        <ecNumber evidence="2 8">1.1.1.25</ecNumber>
    </recommendedName>
</protein>
<feature type="domain" description="Shikimate dehydrogenase substrate binding N-terminal" evidence="9">
    <location>
        <begin position="10"/>
        <end position="93"/>
    </location>
</feature>
<dbReference type="SUPFAM" id="SSF51735">
    <property type="entry name" value="NAD(P)-binding Rossmann-fold domains"/>
    <property type="match status" value="1"/>
</dbReference>
<feature type="binding site" evidence="8">
    <location>
        <position position="66"/>
    </location>
    <ligand>
        <name>shikimate</name>
        <dbReference type="ChEBI" id="CHEBI:36208"/>
    </ligand>
</feature>
<evidence type="ECO:0000256" key="5">
    <source>
        <dbReference type="ARBA" id="ARBA00023002"/>
    </source>
</evidence>
<comment type="pathway">
    <text evidence="1 8">Metabolic intermediate biosynthesis; chorismate biosynthesis; chorismate from D-erythrose 4-phosphate and phosphoenolpyruvate: step 4/7.</text>
</comment>
<comment type="function">
    <text evidence="8">Involved in the biosynthesis of the chorismate, which leads to the biosynthesis of aromatic amino acids. Catalyzes the reversible NADPH linked reduction of 3-dehydroshikimate (DHSA) to yield shikimate (SA).</text>
</comment>
<feature type="binding site" evidence="8">
    <location>
        <position position="264"/>
    </location>
    <ligand>
        <name>shikimate</name>
        <dbReference type="ChEBI" id="CHEBI:36208"/>
    </ligand>
</feature>
<evidence type="ECO:0000256" key="3">
    <source>
        <dbReference type="ARBA" id="ARBA00022605"/>
    </source>
</evidence>
<evidence type="ECO:0000256" key="6">
    <source>
        <dbReference type="ARBA" id="ARBA00023141"/>
    </source>
</evidence>
<evidence type="ECO:0000256" key="8">
    <source>
        <dbReference type="HAMAP-Rule" id="MF_00222"/>
    </source>
</evidence>
<feature type="binding site" evidence="8">
    <location>
        <position position="91"/>
    </location>
    <ligand>
        <name>shikimate</name>
        <dbReference type="ChEBI" id="CHEBI:36208"/>
    </ligand>
</feature>
<dbReference type="InterPro" id="IPR013708">
    <property type="entry name" value="Shikimate_DH-bd_N"/>
</dbReference>
<evidence type="ECO:0000259" key="9">
    <source>
        <dbReference type="Pfam" id="PF08501"/>
    </source>
</evidence>
<dbReference type="UniPathway" id="UPA00053">
    <property type="reaction ID" value="UER00087"/>
</dbReference>
<dbReference type="InterPro" id="IPR041121">
    <property type="entry name" value="SDH_C"/>
</dbReference>
<dbReference type="GO" id="GO:0009423">
    <property type="term" value="P:chorismate biosynthetic process"/>
    <property type="evidence" value="ECO:0007669"/>
    <property type="project" value="UniProtKB-UniRule"/>
</dbReference>
<dbReference type="Proteomes" id="UP000266389">
    <property type="component" value="Unassembled WGS sequence"/>
</dbReference>
<evidence type="ECO:0000259" key="10">
    <source>
        <dbReference type="Pfam" id="PF18317"/>
    </source>
</evidence>
<dbReference type="Pfam" id="PF18317">
    <property type="entry name" value="SDH_C"/>
    <property type="match status" value="1"/>
</dbReference>
<evidence type="ECO:0000313" key="12">
    <source>
        <dbReference type="Proteomes" id="UP000266389"/>
    </source>
</evidence>
<evidence type="ECO:0000256" key="7">
    <source>
        <dbReference type="ARBA" id="ARBA00049442"/>
    </source>
</evidence>
<comment type="caution">
    <text evidence="11">The sequence shown here is derived from an EMBL/GenBank/DDBJ whole genome shotgun (WGS) entry which is preliminary data.</text>
</comment>
<comment type="caution">
    <text evidence="8">Lacks conserved residue(s) required for the propagation of feature annotation.</text>
</comment>
<feature type="binding site" evidence="8">
    <location>
        <begin position="130"/>
        <end position="134"/>
    </location>
    <ligand>
        <name>NADP(+)</name>
        <dbReference type="ChEBI" id="CHEBI:58349"/>
    </ligand>
</feature>
<dbReference type="Gene3D" id="3.40.50.10860">
    <property type="entry name" value="Leucine Dehydrogenase, chain A, domain 1"/>
    <property type="match status" value="1"/>
</dbReference>
<comment type="similarity">
    <text evidence="8">Belongs to the shikimate dehydrogenase family.</text>
</comment>
<dbReference type="NCBIfam" id="TIGR00507">
    <property type="entry name" value="aroE"/>
    <property type="match status" value="1"/>
</dbReference>
<dbReference type="InterPro" id="IPR036291">
    <property type="entry name" value="NAD(P)-bd_dom_sf"/>
</dbReference>
<feature type="binding site" evidence="8">
    <location>
        <position position="106"/>
    </location>
    <ligand>
        <name>shikimate</name>
        <dbReference type="ChEBI" id="CHEBI:36208"/>
    </ligand>
</feature>
<gene>
    <name evidence="8" type="primary">aroE</name>
    <name evidence="11" type="ORF">D0433_02345</name>
</gene>
<comment type="catalytic activity">
    <reaction evidence="7 8">
        <text>shikimate + NADP(+) = 3-dehydroshikimate + NADPH + H(+)</text>
        <dbReference type="Rhea" id="RHEA:17737"/>
        <dbReference type="ChEBI" id="CHEBI:15378"/>
        <dbReference type="ChEBI" id="CHEBI:16630"/>
        <dbReference type="ChEBI" id="CHEBI:36208"/>
        <dbReference type="ChEBI" id="CHEBI:57783"/>
        <dbReference type="ChEBI" id="CHEBI:58349"/>
        <dbReference type="EC" id="1.1.1.25"/>
    </reaction>
</comment>
<dbReference type="GO" id="GO:0008652">
    <property type="term" value="P:amino acid biosynthetic process"/>
    <property type="evidence" value="ECO:0007669"/>
    <property type="project" value="UniProtKB-KW"/>
</dbReference>
<proteinExistence type="inferred from homology"/>
<feature type="domain" description="SDH C-terminal" evidence="10">
    <location>
        <begin position="257"/>
        <end position="287"/>
    </location>
</feature>
<organism evidence="11 12">
    <name type="scientific">Candidatus Thermochlorobacter aerophilus</name>
    <dbReference type="NCBI Taxonomy" id="1868324"/>
    <lineage>
        <taxon>Bacteria</taxon>
        <taxon>Pseudomonadati</taxon>
        <taxon>Chlorobiota</taxon>
        <taxon>Chlorobiia</taxon>
        <taxon>Chlorobiales</taxon>
        <taxon>Candidatus Thermochlorobacteriaceae</taxon>
        <taxon>Candidatus Thermochlorobacter</taxon>
    </lineage>
</organism>
<comment type="subunit">
    <text evidence="8">Homodimer.</text>
</comment>
<evidence type="ECO:0000313" key="11">
    <source>
        <dbReference type="EMBL" id="RFM25042.1"/>
    </source>
</evidence>
<evidence type="ECO:0000256" key="4">
    <source>
        <dbReference type="ARBA" id="ARBA00022857"/>
    </source>
</evidence>
<keyword evidence="5 8" id="KW-0560">Oxidoreductase</keyword>
<feature type="binding site" evidence="8">
    <location>
        <position position="257"/>
    </location>
    <ligand>
        <name>NADP(+)</name>
        <dbReference type="ChEBI" id="CHEBI:58349"/>
    </ligand>
</feature>
<dbReference type="NCBIfam" id="NF001314">
    <property type="entry name" value="PRK00258.2-2"/>
    <property type="match status" value="1"/>
</dbReference>
<dbReference type="InterPro" id="IPR011342">
    <property type="entry name" value="Shikimate_DH"/>
</dbReference>
<keyword evidence="3 8" id="KW-0028">Amino-acid biosynthesis</keyword>
<sequence>MLSAKKVLGLIGYQIGYSLSPLMHNVAAEYLGLPYVYTLFEIHPSENLGTVLEGAKILGLAGLNVTIPYKERVVAHLDALSAEAAEIQAVNTILNQGGQLIGYNTDIYGFAEPLLPFKSDVDGKEVVVFGAGGAARAVVQALRQYFKPAHIHLVARDEAKAEGLKETFKRRSKSLSISTYLFDAENLKTILKHARLIVNATPIGTEAAGTASKPANLFPSEWNVWSPHTIAYDLVYRPMLTPFLQAAQEAGAKIISGFEMLIAQGAKSFEIWTGKAMPRETVRQALLQALQQKQS</sequence>
<dbReference type="AlphaFoldDB" id="A0A395M2W4"/>
<feature type="active site" description="Proton acceptor" evidence="8">
    <location>
        <position position="70"/>
    </location>
</feature>
<feature type="binding site" evidence="8">
    <location>
        <begin position="18"/>
        <end position="20"/>
    </location>
    <ligand>
        <name>shikimate</name>
        <dbReference type="ChEBI" id="CHEBI:36208"/>
    </ligand>
</feature>
<dbReference type="HAMAP" id="MF_00222">
    <property type="entry name" value="Shikimate_DH_AroE"/>
    <property type="match status" value="1"/>
</dbReference>
<feature type="binding site" evidence="8">
    <location>
        <position position="234"/>
    </location>
    <ligand>
        <name>NADP(+)</name>
        <dbReference type="ChEBI" id="CHEBI:58349"/>
    </ligand>
</feature>
<dbReference type="GO" id="GO:0019632">
    <property type="term" value="P:shikimate metabolic process"/>
    <property type="evidence" value="ECO:0007669"/>
    <property type="project" value="InterPro"/>
</dbReference>
<evidence type="ECO:0000256" key="1">
    <source>
        <dbReference type="ARBA" id="ARBA00004871"/>
    </source>
</evidence>
<evidence type="ECO:0000256" key="2">
    <source>
        <dbReference type="ARBA" id="ARBA00012962"/>
    </source>
</evidence>
<accession>A0A395M2W4</accession>
<keyword evidence="4 8" id="KW-0521">NADP</keyword>